<feature type="chain" id="PRO_5042018163" evidence="1">
    <location>
        <begin position="16"/>
        <end position="198"/>
    </location>
</feature>
<protein>
    <submittedName>
        <fullName evidence="2">Uncharacterized protein</fullName>
    </submittedName>
</protein>
<reference evidence="2" key="1">
    <citation type="submission" date="2021-06" db="EMBL/GenBank/DDBJ databases">
        <title>Parelaphostrongylus tenuis whole genome reference sequence.</title>
        <authorList>
            <person name="Garwood T.J."/>
            <person name="Larsen P.A."/>
            <person name="Fountain-Jones N.M."/>
            <person name="Garbe J.R."/>
            <person name="Macchietto M.G."/>
            <person name="Kania S.A."/>
            <person name="Gerhold R.W."/>
            <person name="Richards J.E."/>
            <person name="Wolf T.M."/>
        </authorList>
    </citation>
    <scope>NUCLEOTIDE SEQUENCE</scope>
    <source>
        <strain evidence="2">MNPRO001-30</strain>
        <tissue evidence="2">Meninges</tissue>
    </source>
</reference>
<sequence length="198" mass="22195">MLCAIVLLLLVVVFSVVTPGLKEGSGEFTVTFSSMETFYASLCYTEWPSSASQFLDSSCLFHPKPYAFTIHPGFPFKIGRPLRDIVSDYIAVIINVTSNGGNHYGIRERLLVDGSLPNRSITMRAGLLTIDFAIICEIDYFGLRCARYCKPSAANYRHVGARRRARRFAYRDGRERTAALCWTTGRKIVSLHNWHASG</sequence>
<dbReference type="AlphaFoldDB" id="A0AAD5MGA4"/>
<evidence type="ECO:0000256" key="1">
    <source>
        <dbReference type="SAM" id="SignalP"/>
    </source>
</evidence>
<organism evidence="2 3">
    <name type="scientific">Parelaphostrongylus tenuis</name>
    <name type="common">Meningeal worm</name>
    <dbReference type="NCBI Taxonomy" id="148309"/>
    <lineage>
        <taxon>Eukaryota</taxon>
        <taxon>Metazoa</taxon>
        <taxon>Ecdysozoa</taxon>
        <taxon>Nematoda</taxon>
        <taxon>Chromadorea</taxon>
        <taxon>Rhabditida</taxon>
        <taxon>Rhabditina</taxon>
        <taxon>Rhabditomorpha</taxon>
        <taxon>Strongyloidea</taxon>
        <taxon>Metastrongylidae</taxon>
        <taxon>Parelaphostrongylus</taxon>
    </lineage>
</organism>
<name>A0AAD5MGA4_PARTN</name>
<dbReference type="EMBL" id="JAHQIW010000520">
    <property type="protein sequence ID" value="KAJ1348576.1"/>
    <property type="molecule type" value="Genomic_DNA"/>
</dbReference>
<accession>A0AAD5MGA4</accession>
<keyword evidence="3" id="KW-1185">Reference proteome</keyword>
<comment type="caution">
    <text evidence="2">The sequence shown here is derived from an EMBL/GenBank/DDBJ whole genome shotgun (WGS) entry which is preliminary data.</text>
</comment>
<proteinExistence type="predicted"/>
<gene>
    <name evidence="2" type="ORF">KIN20_003909</name>
</gene>
<keyword evidence="1" id="KW-0732">Signal</keyword>
<evidence type="ECO:0000313" key="3">
    <source>
        <dbReference type="Proteomes" id="UP001196413"/>
    </source>
</evidence>
<dbReference type="Proteomes" id="UP001196413">
    <property type="component" value="Unassembled WGS sequence"/>
</dbReference>
<evidence type="ECO:0000313" key="2">
    <source>
        <dbReference type="EMBL" id="KAJ1348576.1"/>
    </source>
</evidence>
<feature type="signal peptide" evidence="1">
    <location>
        <begin position="1"/>
        <end position="15"/>
    </location>
</feature>